<organism evidence="2 3">
    <name type="scientific">Pontibacter ruber</name>
    <dbReference type="NCBI Taxonomy" id="1343895"/>
    <lineage>
        <taxon>Bacteria</taxon>
        <taxon>Pseudomonadati</taxon>
        <taxon>Bacteroidota</taxon>
        <taxon>Cytophagia</taxon>
        <taxon>Cytophagales</taxon>
        <taxon>Hymenobacteraceae</taxon>
        <taxon>Pontibacter</taxon>
    </lineage>
</organism>
<sequence length="606" mass="67987">MQQNTPHTFHIPVMGLAFSIDSPLKVARYGISSVISLSDDTLIEQMREYYSRYYNEPYEPITTDQEDYRARRITGYLNLIDKVVKQQVQQMRQEAFAEGTELTKYFQLLPDSSPLKAKYQHMLESIDPQQKEQLQQELRMAVVPGGIDVNIMTKLDKTNYTKNGEPLPQEYSDALAALRGFANSTVSSSVVFSAGMNMRLYSYLEQFPVFFPNEQGELQKKIVIKVSDYRSAYVQGKILAKKGLWVSEFRIESGLNCGGHAFATDGFLMGPILEEFKQNREALQAELFGMVSTALAAKELPVLTAAPDMRITVQGGIGTAAENEFLLQHYGVDATGWGTPFLLVPEATTVDEETLQKLIDARKEDLNLSPISPLGVPFNALRGTSSEALKIARAEKGKPGSPCVKKHLVSNSDFTDQPICTASRKYQRNKLVQLQSLNLPEATYKAEEAKVLAKECLCEGLANTALLQLNISQKPIHKAVAICPGPNLAFFSGTFTLQQMVGHIYGRANVLNTTYRPHMFINELGMYVAYWQNLVKEQMAQPNEKQQKYIQAFRQNLLQGIAYYKQLLPALFDAEQELEQQVLMLDELLEAEDQLQQDKPTSIAVA</sequence>
<dbReference type="RefSeq" id="WP_250429426.1">
    <property type="nucleotide sequence ID" value="NZ_JALPRR010000002.1"/>
</dbReference>
<evidence type="ECO:0000256" key="1">
    <source>
        <dbReference type="SAM" id="Coils"/>
    </source>
</evidence>
<comment type="caution">
    <text evidence="2">The sequence shown here is derived from an EMBL/GenBank/DDBJ whole genome shotgun (WGS) entry which is preliminary data.</text>
</comment>
<protein>
    <submittedName>
        <fullName evidence="2">Uncharacterized protein</fullName>
    </submittedName>
</protein>
<keyword evidence="1" id="KW-0175">Coiled coil</keyword>
<accession>A0ABW5CTN3</accession>
<keyword evidence="3" id="KW-1185">Reference proteome</keyword>
<gene>
    <name evidence="2" type="ORF">ACFSKP_02685</name>
</gene>
<dbReference type="EMBL" id="JBHUIM010000001">
    <property type="protein sequence ID" value="MFD2245143.1"/>
    <property type="molecule type" value="Genomic_DNA"/>
</dbReference>
<feature type="coiled-coil region" evidence="1">
    <location>
        <begin position="571"/>
        <end position="598"/>
    </location>
</feature>
<evidence type="ECO:0000313" key="3">
    <source>
        <dbReference type="Proteomes" id="UP001597374"/>
    </source>
</evidence>
<reference evidence="3" key="1">
    <citation type="journal article" date="2019" name="Int. J. Syst. Evol. Microbiol.">
        <title>The Global Catalogue of Microorganisms (GCM) 10K type strain sequencing project: providing services to taxonomists for standard genome sequencing and annotation.</title>
        <authorList>
            <consortium name="The Broad Institute Genomics Platform"/>
            <consortium name="The Broad Institute Genome Sequencing Center for Infectious Disease"/>
            <person name="Wu L."/>
            <person name="Ma J."/>
        </authorList>
    </citation>
    <scope>NUCLEOTIDE SEQUENCE [LARGE SCALE GENOMIC DNA]</scope>
    <source>
        <strain evidence="3">CGMCC 4.1782</strain>
    </source>
</reference>
<name>A0ABW5CTN3_9BACT</name>
<proteinExistence type="predicted"/>
<evidence type="ECO:0000313" key="2">
    <source>
        <dbReference type="EMBL" id="MFD2245143.1"/>
    </source>
</evidence>
<dbReference type="Proteomes" id="UP001597374">
    <property type="component" value="Unassembled WGS sequence"/>
</dbReference>